<keyword evidence="3 5" id="KW-0560">Oxidoreductase</keyword>
<organism evidence="7 8">
    <name type="scientific">Neofusicoccum ribis</name>
    <dbReference type="NCBI Taxonomy" id="45134"/>
    <lineage>
        <taxon>Eukaryota</taxon>
        <taxon>Fungi</taxon>
        <taxon>Dikarya</taxon>
        <taxon>Ascomycota</taxon>
        <taxon>Pezizomycotina</taxon>
        <taxon>Dothideomycetes</taxon>
        <taxon>Dothideomycetes incertae sedis</taxon>
        <taxon>Botryosphaeriales</taxon>
        <taxon>Botryosphaeriaceae</taxon>
        <taxon>Neofusicoccum</taxon>
    </lineage>
</organism>
<evidence type="ECO:0000256" key="1">
    <source>
        <dbReference type="ARBA" id="ARBA00005869"/>
    </source>
</evidence>
<dbReference type="PANTHER" id="PTHR13914">
    <property type="entry name" value="PROLINE OXIDASE"/>
    <property type="match status" value="1"/>
</dbReference>
<comment type="similarity">
    <text evidence="1 5">Belongs to the proline oxidase family.</text>
</comment>
<dbReference type="InterPro" id="IPR015659">
    <property type="entry name" value="Proline_oxidase"/>
</dbReference>
<feature type="domain" description="Proline dehydrogenase" evidence="6">
    <location>
        <begin position="159"/>
        <end position="470"/>
    </location>
</feature>
<evidence type="ECO:0000256" key="5">
    <source>
        <dbReference type="RuleBase" id="RU364054"/>
    </source>
</evidence>
<dbReference type="Proteomes" id="UP001521116">
    <property type="component" value="Unassembled WGS sequence"/>
</dbReference>
<evidence type="ECO:0000256" key="3">
    <source>
        <dbReference type="ARBA" id="ARBA00023002"/>
    </source>
</evidence>
<keyword evidence="5" id="KW-0285">Flavoprotein</keyword>
<name>A0ABR3TG65_9PEZI</name>
<dbReference type="InterPro" id="IPR002872">
    <property type="entry name" value="Proline_DH_dom"/>
</dbReference>
<dbReference type="PANTHER" id="PTHR13914:SF30">
    <property type="entry name" value="PROLINE DEHYDROGENASE"/>
    <property type="match status" value="1"/>
</dbReference>
<comment type="cofactor">
    <cofactor evidence="5">
        <name>FAD</name>
        <dbReference type="ChEBI" id="CHEBI:57692"/>
    </cofactor>
</comment>
<keyword evidence="5" id="KW-0274">FAD</keyword>
<reference evidence="7 8" key="1">
    <citation type="submission" date="2024-02" db="EMBL/GenBank/DDBJ databases">
        <title>De novo assembly and annotation of 12 fungi associated with fruit tree decline syndrome in Ontario, Canada.</title>
        <authorList>
            <person name="Sulman M."/>
            <person name="Ellouze W."/>
            <person name="Ilyukhin E."/>
        </authorList>
    </citation>
    <scope>NUCLEOTIDE SEQUENCE [LARGE SCALE GENOMIC DNA]</scope>
    <source>
        <strain evidence="7 8">M1-105</strain>
    </source>
</reference>
<evidence type="ECO:0000259" key="6">
    <source>
        <dbReference type="Pfam" id="PF01619"/>
    </source>
</evidence>
<dbReference type="Pfam" id="PF01619">
    <property type="entry name" value="Pro_dh"/>
    <property type="match status" value="1"/>
</dbReference>
<dbReference type="EC" id="1.5.5.2" evidence="2 5"/>
<gene>
    <name evidence="7" type="primary">PUT1_1</name>
    <name evidence="7" type="ORF">SLS56_000181</name>
</gene>
<accession>A0ABR3TG65</accession>
<evidence type="ECO:0000256" key="4">
    <source>
        <dbReference type="ARBA" id="ARBA00023062"/>
    </source>
</evidence>
<proteinExistence type="inferred from homology"/>
<sequence length="494" mass="53581">MLSTLRHARPLSLQSPVLSQRALRVASRAVHTRNAGFSTKAPVRTASLLKPGASVQASVQYASQQLSAASASPTSAAPASPARTLDDASNAIAKLPTASLFRNLLIQNLSAYPVVLSFLLSLLKRNSDLFVKAPILRHALQYFFYAHYCAGATGPEISRTVESLRRLGIKGVILNYAKEVDTPGVSAGGKEKAAEVQKLHEQQVSQWLDGTLKTIEYAPSGDYVAIKFSGAGAQVVELLEHNQEKPDGIFGCALAQVCDAARNKGVKLLVDAEHQCQQAAIDRWTMEMMERYNTGDNLVIFNTYQMYLKASTAVLDGHLSRAAAQGFNFGAKLVRGAYLGSDPRHLIHDTKAATDAAYDAAAEKLATYHLAQPRPGIKVGIVLGSHNAASLRKIRAIRHQQALAGQPVADVVYSQLMGMADELSLSLTAADKEAGLLEGDCDVYKYVTWGTTQECILYLVRRAEENRDAVASARDSRIIFWRELKRRFLAGFAG</sequence>
<evidence type="ECO:0000313" key="7">
    <source>
        <dbReference type="EMBL" id="KAL1638373.1"/>
    </source>
</evidence>
<evidence type="ECO:0000313" key="8">
    <source>
        <dbReference type="Proteomes" id="UP001521116"/>
    </source>
</evidence>
<protein>
    <recommendedName>
        <fullName evidence="2 5">Proline dehydrogenase</fullName>
        <ecNumber evidence="2 5">1.5.5.2</ecNumber>
    </recommendedName>
</protein>
<dbReference type="SUPFAM" id="SSF51730">
    <property type="entry name" value="FAD-linked oxidoreductase"/>
    <property type="match status" value="1"/>
</dbReference>
<dbReference type="EMBL" id="JAJVDC020000001">
    <property type="protein sequence ID" value="KAL1638373.1"/>
    <property type="molecule type" value="Genomic_DNA"/>
</dbReference>
<dbReference type="Gene3D" id="3.20.20.220">
    <property type="match status" value="1"/>
</dbReference>
<comment type="function">
    <text evidence="5">Converts proline to delta-1-pyrroline-5-carboxylate.</text>
</comment>
<keyword evidence="4 5" id="KW-0642">Proline metabolism</keyword>
<dbReference type="InterPro" id="IPR029041">
    <property type="entry name" value="FAD-linked_oxidoreductase-like"/>
</dbReference>
<evidence type="ECO:0000256" key="2">
    <source>
        <dbReference type="ARBA" id="ARBA00012695"/>
    </source>
</evidence>
<comment type="catalytic activity">
    <reaction evidence="5">
        <text>L-proline + a quinone = (S)-1-pyrroline-5-carboxylate + a quinol + H(+)</text>
        <dbReference type="Rhea" id="RHEA:23784"/>
        <dbReference type="ChEBI" id="CHEBI:15378"/>
        <dbReference type="ChEBI" id="CHEBI:17388"/>
        <dbReference type="ChEBI" id="CHEBI:24646"/>
        <dbReference type="ChEBI" id="CHEBI:60039"/>
        <dbReference type="ChEBI" id="CHEBI:132124"/>
        <dbReference type="EC" id="1.5.5.2"/>
    </reaction>
</comment>
<keyword evidence="8" id="KW-1185">Reference proteome</keyword>
<comment type="caution">
    <text evidence="7">The sequence shown here is derived from an EMBL/GenBank/DDBJ whole genome shotgun (WGS) entry which is preliminary data.</text>
</comment>